<dbReference type="EMBL" id="BRYB01000211">
    <property type="protein sequence ID" value="GMI25282.1"/>
    <property type="molecule type" value="Genomic_DNA"/>
</dbReference>
<feature type="domain" description="FIST C-domain" evidence="2">
    <location>
        <begin position="429"/>
        <end position="586"/>
    </location>
</feature>
<comment type="caution">
    <text evidence="3">The sequence shown here is derived from an EMBL/GenBank/DDBJ whole genome shotgun (WGS) entry which is preliminary data.</text>
</comment>
<name>A0ABQ6MF98_9STRA</name>
<evidence type="ECO:0008006" key="5">
    <source>
        <dbReference type="Google" id="ProtNLM"/>
    </source>
</evidence>
<dbReference type="PANTHER" id="PTHR40252:SF2">
    <property type="entry name" value="BLR0328 PROTEIN"/>
    <property type="match status" value="1"/>
</dbReference>
<evidence type="ECO:0000259" key="2">
    <source>
        <dbReference type="SMART" id="SM01204"/>
    </source>
</evidence>
<dbReference type="SMART" id="SM01204">
    <property type="entry name" value="FIST_C"/>
    <property type="match status" value="1"/>
</dbReference>
<dbReference type="Pfam" id="PF10442">
    <property type="entry name" value="FIST_C"/>
    <property type="match status" value="1"/>
</dbReference>
<gene>
    <name evidence="3" type="ORF">TeGR_g12721</name>
</gene>
<organism evidence="3 4">
    <name type="scientific">Tetraparma gracilis</name>
    <dbReference type="NCBI Taxonomy" id="2962635"/>
    <lineage>
        <taxon>Eukaryota</taxon>
        <taxon>Sar</taxon>
        <taxon>Stramenopiles</taxon>
        <taxon>Ochrophyta</taxon>
        <taxon>Bolidophyceae</taxon>
        <taxon>Parmales</taxon>
        <taxon>Triparmaceae</taxon>
        <taxon>Tetraparma</taxon>
    </lineage>
</organism>
<dbReference type="Pfam" id="PF08495">
    <property type="entry name" value="FIST"/>
    <property type="match status" value="1"/>
</dbReference>
<dbReference type="SMART" id="SM00897">
    <property type="entry name" value="FIST"/>
    <property type="match status" value="1"/>
</dbReference>
<dbReference type="InterPro" id="IPR013702">
    <property type="entry name" value="FIST_domain_N"/>
</dbReference>
<dbReference type="PANTHER" id="PTHR40252">
    <property type="entry name" value="BLR0328 PROTEIN"/>
    <property type="match status" value="1"/>
</dbReference>
<dbReference type="InterPro" id="IPR019494">
    <property type="entry name" value="FIST_C"/>
</dbReference>
<accession>A0ABQ6MF98</accession>
<reference evidence="3 4" key="1">
    <citation type="journal article" date="2023" name="Commun. Biol.">
        <title>Genome analysis of Parmales, the sister group of diatoms, reveals the evolutionary specialization of diatoms from phago-mixotrophs to photoautotrophs.</title>
        <authorList>
            <person name="Ban H."/>
            <person name="Sato S."/>
            <person name="Yoshikawa S."/>
            <person name="Yamada K."/>
            <person name="Nakamura Y."/>
            <person name="Ichinomiya M."/>
            <person name="Sato N."/>
            <person name="Blanc-Mathieu R."/>
            <person name="Endo H."/>
            <person name="Kuwata A."/>
            <person name="Ogata H."/>
        </authorList>
    </citation>
    <scope>NUCLEOTIDE SEQUENCE [LARGE SCALE GENOMIC DNA]</scope>
</reference>
<dbReference type="Proteomes" id="UP001165060">
    <property type="component" value="Unassembled WGS sequence"/>
</dbReference>
<keyword evidence="4" id="KW-1185">Reference proteome</keyword>
<protein>
    <recommendedName>
        <fullName evidence="5">FIST domain-containing protein</fullName>
    </recommendedName>
</protein>
<evidence type="ECO:0000313" key="4">
    <source>
        <dbReference type="Proteomes" id="UP001165060"/>
    </source>
</evidence>
<proteinExistence type="predicted"/>
<evidence type="ECO:0000259" key="1">
    <source>
        <dbReference type="SMART" id="SM00897"/>
    </source>
</evidence>
<evidence type="ECO:0000313" key="3">
    <source>
        <dbReference type="EMBL" id="GMI25282.1"/>
    </source>
</evidence>
<feature type="domain" description="FIST" evidence="1">
    <location>
        <begin position="246"/>
        <end position="428"/>
    </location>
</feature>
<sequence>MSESINSIDRIYAAEMHWAELKIESLFLAVDAVDLSFRFLTAFSLSNSLYLVVASVSALALGTKHVLGFQRINDLKYISERGYGRRWAVRASRTSSNRTKVSQHLRLNDAEVSKQSAALGIDPRVLRDVENGKMMRTAARAFESVVVVLPWFLLCLDRNLRSQGAAVEGDCAEAGDDAITDSAARLLLLALSSSALSLGWRMQSLYNLMLFLSRRAMTSQILKSLYEPIPGEVRTATGASNDPDTAAAVLQAFGEMRSKLNGEAPDFVILSLTANHQVEPESGVTDQKSGLLNRLSSTAKKIGAAVAPTEKIKALTLNDTPPSFVYFISTPGNEDQALGAVRDVVGHSVPIVGGSCADNDLTAQWRCAAAGKNQKTGVSSGNGVAMCVAWPSVQVQAALFSGYNPTNNVGVVTKVNGLREVLEIDDKPAAEVYASWVGDSSKDMQAAFNGTEEEANVLGPSSFFPMGQHYGTDEFGDPYYRIMHPHLIKKSTKSFTLFSDVEVGQKILLMAGTADNLINRISHAARFISRNGGLSVNEIVGAAAIYCGGCMMAVKDDMPTVADRLNKALNNAPHMATHTFGEQGQFPDGKSQHGNLMFSVLVFSNKRVIDKCINLDTGETIDQNDEQYVKLVEEGLLQPPRQKKPGTLNR</sequence>